<proteinExistence type="predicted"/>
<name>A0A0N1HAX3_9EURO</name>
<dbReference type="RefSeq" id="XP_018005360.1">
    <property type="nucleotide sequence ID" value="XM_018149875.1"/>
</dbReference>
<evidence type="ECO:0000313" key="1">
    <source>
        <dbReference type="EMBL" id="KPI45397.1"/>
    </source>
</evidence>
<protein>
    <recommendedName>
        <fullName evidence="3">F-box domain-containing protein</fullName>
    </recommendedName>
</protein>
<organism evidence="1 2">
    <name type="scientific">Cyphellophora attinorum</name>
    <dbReference type="NCBI Taxonomy" id="1664694"/>
    <lineage>
        <taxon>Eukaryota</taxon>
        <taxon>Fungi</taxon>
        <taxon>Dikarya</taxon>
        <taxon>Ascomycota</taxon>
        <taxon>Pezizomycotina</taxon>
        <taxon>Eurotiomycetes</taxon>
        <taxon>Chaetothyriomycetidae</taxon>
        <taxon>Chaetothyriales</taxon>
        <taxon>Cyphellophoraceae</taxon>
        <taxon>Cyphellophora</taxon>
    </lineage>
</organism>
<keyword evidence="2" id="KW-1185">Reference proteome</keyword>
<evidence type="ECO:0000313" key="2">
    <source>
        <dbReference type="Proteomes" id="UP000038010"/>
    </source>
</evidence>
<dbReference type="Proteomes" id="UP000038010">
    <property type="component" value="Unassembled WGS sequence"/>
</dbReference>
<evidence type="ECO:0008006" key="3">
    <source>
        <dbReference type="Google" id="ProtNLM"/>
    </source>
</evidence>
<comment type="caution">
    <text evidence="1">The sequence shown here is derived from an EMBL/GenBank/DDBJ whole genome shotgun (WGS) entry which is preliminary data.</text>
</comment>
<gene>
    <name evidence="1" type="ORF">AB675_934</name>
</gene>
<dbReference type="VEuPathDB" id="FungiDB:AB675_934"/>
<accession>A0A0N1HAX3</accession>
<dbReference type="OrthoDB" id="5314997at2759"/>
<dbReference type="GeneID" id="28741744"/>
<dbReference type="EMBL" id="LFJN01000001">
    <property type="protein sequence ID" value="KPI45397.1"/>
    <property type="molecule type" value="Genomic_DNA"/>
</dbReference>
<sequence>MDHPMGSNTSSDDYTDGHLGVISGDYIWSPSYRPQTMERQSSMPIEAPDSSKPFRFLDLPSELRIQVYKQLEPDLMRWGMRIHVSRTERLSKYRIDSILLNQRNRDLLPHRRNLPPTLKDVEAAATDWTSLSKQKLSWLDGRTGRETWMYYSTITQDDVFTGLQALIDLAYTCRTTRDEILQKLVRYIQASDVGIAGWYGVTRPFLSATITELKILKPLLVAENYRQRWFAQIISQFPALEALFIKVHTHKDSEIWGTEYALDDLRMMKYILNESQVEVAVNSGGTCEASGMKDGQCRPWVGLFTEKHFEQQAQNDAEWFDSFIDIEGELKRALTLKRKRAQMP</sequence>
<dbReference type="AlphaFoldDB" id="A0A0N1HAX3"/>
<reference evidence="1 2" key="1">
    <citation type="submission" date="2015-06" db="EMBL/GenBank/DDBJ databases">
        <title>Draft genome of the ant-associated black yeast Phialophora attae CBS 131958.</title>
        <authorList>
            <person name="Moreno L.F."/>
            <person name="Stielow B.J."/>
            <person name="de Hoog S."/>
            <person name="Vicente V.A."/>
            <person name="Weiss V.A."/>
            <person name="de Vries M."/>
            <person name="Cruz L.M."/>
            <person name="Souza E.M."/>
        </authorList>
    </citation>
    <scope>NUCLEOTIDE SEQUENCE [LARGE SCALE GENOMIC DNA]</scope>
    <source>
        <strain evidence="1 2">CBS 131958</strain>
    </source>
</reference>